<evidence type="ECO:0000313" key="4">
    <source>
        <dbReference type="Proteomes" id="UP000183868"/>
    </source>
</evidence>
<dbReference type="eggNOG" id="ENOG50332PD">
    <property type="taxonomic scope" value="Bacteria"/>
</dbReference>
<dbReference type="KEGG" id="caby:Cabys_2892"/>
<dbReference type="AlphaFoldDB" id="H1XXT7"/>
<dbReference type="Proteomes" id="UP000183868">
    <property type="component" value="Chromosome"/>
</dbReference>
<reference evidence="2 3" key="1">
    <citation type="submission" date="2011-09" db="EMBL/GenBank/DDBJ databases">
        <title>The permanent draft genome of Caldithrix abyssi DSM 13497.</title>
        <authorList>
            <consortium name="US DOE Joint Genome Institute (JGI-PGF)"/>
            <person name="Lucas S."/>
            <person name="Han J."/>
            <person name="Lapidus A."/>
            <person name="Bruce D."/>
            <person name="Goodwin L."/>
            <person name="Pitluck S."/>
            <person name="Peters L."/>
            <person name="Kyrpides N."/>
            <person name="Mavromatis K."/>
            <person name="Ivanova N."/>
            <person name="Mikhailova N."/>
            <person name="Chertkov O."/>
            <person name="Detter J.C."/>
            <person name="Tapia R."/>
            <person name="Han C."/>
            <person name="Land M."/>
            <person name="Hauser L."/>
            <person name="Markowitz V."/>
            <person name="Cheng J.-F."/>
            <person name="Hugenholtz P."/>
            <person name="Woyke T."/>
            <person name="Wu D."/>
            <person name="Spring S."/>
            <person name="Brambilla E."/>
            <person name="Klenk H.-P."/>
            <person name="Eisen J.A."/>
        </authorList>
    </citation>
    <scope>NUCLEOTIDE SEQUENCE [LARGE SCALE GENOMIC DNA]</scope>
    <source>
        <strain evidence="2 3">DSM 13497</strain>
    </source>
</reference>
<name>H1XXT7_CALAY</name>
<evidence type="ECO:0000313" key="1">
    <source>
        <dbReference type="EMBL" id="APF19640.1"/>
    </source>
</evidence>
<dbReference type="EMBL" id="CM001402">
    <property type="protein sequence ID" value="EHO39760.1"/>
    <property type="molecule type" value="Genomic_DNA"/>
</dbReference>
<dbReference type="HOGENOM" id="CLU_144651_0_0_0"/>
<sequence>MKFKFDEKKLAEIEKVLETKFAKRGNQYRAVLMNPVEHRKLSIEIYPQIKIGHRTGNLVSIYTNNTHAQLHFCDGFVASDFLGEVTFFAEYNGRLSGIVVEKQAACSIFTNVERELLSGDFEKLAPEVMLSGLALSLTEPLLDENKKESRDE</sequence>
<proteinExistence type="predicted"/>
<gene>
    <name evidence="1" type="ORF">Cabys_2892</name>
    <name evidence="2" type="ORF">Calab_0106</name>
</gene>
<evidence type="ECO:0000313" key="2">
    <source>
        <dbReference type="EMBL" id="EHO39760.1"/>
    </source>
</evidence>
<dbReference type="PaxDb" id="880073-Calab_0106"/>
<reference evidence="1 4" key="2">
    <citation type="submission" date="2016-11" db="EMBL/GenBank/DDBJ databases">
        <title>Genomic analysis of Caldithrix abyssi and proposal of a novel bacterial phylum Caldithrichaeota.</title>
        <authorList>
            <person name="Kublanov I."/>
            <person name="Sigalova O."/>
            <person name="Gavrilov S."/>
            <person name="Lebedinsky A."/>
            <person name="Ivanova N."/>
            <person name="Daum C."/>
            <person name="Reddy T."/>
            <person name="Klenk H.P."/>
            <person name="Goker M."/>
            <person name="Reva O."/>
            <person name="Miroshnichenko M."/>
            <person name="Kyprides N."/>
            <person name="Woyke T."/>
            <person name="Gelfand M."/>
        </authorList>
    </citation>
    <scope>NUCLEOTIDE SEQUENCE [LARGE SCALE GENOMIC DNA]</scope>
    <source>
        <strain evidence="1 4">LF13</strain>
    </source>
</reference>
<accession>H1XXT7</accession>
<protein>
    <submittedName>
        <fullName evidence="2">Uncharacterized protein</fullName>
    </submittedName>
</protein>
<dbReference type="Proteomes" id="UP000004671">
    <property type="component" value="Chromosome"/>
</dbReference>
<dbReference type="OrthoDB" id="9791971at2"/>
<dbReference type="STRING" id="880073.Cabys_2892"/>
<keyword evidence="3" id="KW-1185">Reference proteome</keyword>
<evidence type="ECO:0000313" key="3">
    <source>
        <dbReference type="Proteomes" id="UP000004671"/>
    </source>
</evidence>
<dbReference type="EMBL" id="CP018099">
    <property type="protein sequence ID" value="APF19640.1"/>
    <property type="molecule type" value="Genomic_DNA"/>
</dbReference>
<organism evidence="2 3">
    <name type="scientific">Caldithrix abyssi DSM 13497</name>
    <dbReference type="NCBI Taxonomy" id="880073"/>
    <lineage>
        <taxon>Bacteria</taxon>
        <taxon>Pseudomonadati</taxon>
        <taxon>Calditrichota</taxon>
        <taxon>Calditrichia</taxon>
        <taxon>Calditrichales</taxon>
        <taxon>Calditrichaceae</taxon>
        <taxon>Caldithrix</taxon>
    </lineage>
</organism>
<dbReference type="RefSeq" id="WP_006926632.1">
    <property type="nucleotide sequence ID" value="NZ_CM001402.1"/>
</dbReference>